<reference evidence="1" key="1">
    <citation type="submission" date="2023-06" db="EMBL/GenBank/DDBJ databases">
        <authorList>
            <person name="Kurt Z."/>
        </authorList>
    </citation>
    <scope>NUCLEOTIDE SEQUENCE</scope>
</reference>
<dbReference type="Proteomes" id="UP001642409">
    <property type="component" value="Unassembled WGS sequence"/>
</dbReference>
<evidence type="ECO:0000313" key="3">
    <source>
        <dbReference type="Proteomes" id="UP001642409"/>
    </source>
</evidence>
<protein>
    <submittedName>
        <fullName evidence="2">Hypothetical_protein</fullName>
    </submittedName>
</protein>
<name>A0AA86P2V6_9EUKA</name>
<proteinExistence type="predicted"/>
<sequence>MKKRIMLYMIMHYGKVSQVHQVPSLTNSTKENEQFICHFMWVSDILRYLTNRTELMTNRPNLITNKYYNLNHLIKVIQSLFYQSFVNIQLKSLINNSLDNNSIIIYELIIKTSKTYKSNRFLQIIASKSIIIIEFSQILRFLIIIKYGVVRVYQIKRIKLIKLMNYKGYHKQNKVVGTQDQTRYLTNKLWKSIVYSSFVLCSICETRYLVYL</sequence>
<evidence type="ECO:0000313" key="2">
    <source>
        <dbReference type="EMBL" id="CAL5992716.1"/>
    </source>
</evidence>
<dbReference type="EMBL" id="CATOUU010000440">
    <property type="protein sequence ID" value="CAI9929601.1"/>
    <property type="molecule type" value="Genomic_DNA"/>
</dbReference>
<gene>
    <name evidence="2" type="ORF">HINF_LOCUS12715</name>
    <name evidence="1" type="ORF">HINF_LOCUS17246</name>
</gene>
<evidence type="ECO:0000313" key="1">
    <source>
        <dbReference type="EMBL" id="CAI9929601.1"/>
    </source>
</evidence>
<keyword evidence="3" id="KW-1185">Reference proteome</keyword>
<reference evidence="2 3" key="2">
    <citation type="submission" date="2024-07" db="EMBL/GenBank/DDBJ databases">
        <authorList>
            <person name="Akdeniz Z."/>
        </authorList>
    </citation>
    <scope>NUCLEOTIDE SEQUENCE [LARGE SCALE GENOMIC DNA]</scope>
</reference>
<organism evidence="1">
    <name type="scientific">Hexamita inflata</name>
    <dbReference type="NCBI Taxonomy" id="28002"/>
    <lineage>
        <taxon>Eukaryota</taxon>
        <taxon>Metamonada</taxon>
        <taxon>Diplomonadida</taxon>
        <taxon>Hexamitidae</taxon>
        <taxon>Hexamitinae</taxon>
        <taxon>Hexamita</taxon>
    </lineage>
</organism>
<accession>A0AA86P2V6</accession>
<dbReference type="AlphaFoldDB" id="A0AA86P2V6"/>
<comment type="caution">
    <text evidence="1">The sequence shown here is derived from an EMBL/GenBank/DDBJ whole genome shotgun (WGS) entry which is preliminary data.</text>
</comment>
<dbReference type="EMBL" id="CAXDID020000029">
    <property type="protein sequence ID" value="CAL5992716.1"/>
    <property type="molecule type" value="Genomic_DNA"/>
</dbReference>